<dbReference type="EMBL" id="CAAALY010117154">
    <property type="protein sequence ID" value="VEL30949.1"/>
    <property type="molecule type" value="Genomic_DNA"/>
</dbReference>
<feature type="compositionally biased region" description="Basic and acidic residues" evidence="1">
    <location>
        <begin position="80"/>
        <end position="89"/>
    </location>
</feature>
<feature type="compositionally biased region" description="Polar residues" evidence="1">
    <location>
        <begin position="25"/>
        <end position="34"/>
    </location>
</feature>
<dbReference type="AlphaFoldDB" id="A0A448X8N3"/>
<sequence length="186" mass="20234">MRCRRARRRLRASRTNMVTNTLTRQRTVGPTSPVGTRKNGDVVSPRLGVESPQPLTRPPSSTSQAHLPCHVRLMGRQTGRRTDGEEAKSHSPQAPSPFHIPIHTHRHTYIHIYIHTYGGRGMEGTSSQTEKGQWEACFPKPASANGKRLSLSPKKTNVQSCLSATTQGGQVGTGLSGGRDGLGHNS</sequence>
<dbReference type="Proteomes" id="UP000784294">
    <property type="component" value="Unassembled WGS sequence"/>
</dbReference>
<feature type="region of interest" description="Disordered" evidence="1">
    <location>
        <begin position="25"/>
        <end position="67"/>
    </location>
</feature>
<evidence type="ECO:0000313" key="2">
    <source>
        <dbReference type="EMBL" id="VEL30949.1"/>
    </source>
</evidence>
<organism evidence="2 3">
    <name type="scientific">Protopolystoma xenopodis</name>
    <dbReference type="NCBI Taxonomy" id="117903"/>
    <lineage>
        <taxon>Eukaryota</taxon>
        <taxon>Metazoa</taxon>
        <taxon>Spiralia</taxon>
        <taxon>Lophotrochozoa</taxon>
        <taxon>Platyhelminthes</taxon>
        <taxon>Monogenea</taxon>
        <taxon>Polyopisthocotylea</taxon>
        <taxon>Polystomatidea</taxon>
        <taxon>Polystomatidae</taxon>
        <taxon>Protopolystoma</taxon>
    </lineage>
</organism>
<evidence type="ECO:0000256" key="1">
    <source>
        <dbReference type="SAM" id="MobiDB-lite"/>
    </source>
</evidence>
<feature type="region of interest" description="Disordered" evidence="1">
    <location>
        <begin position="79"/>
        <end position="99"/>
    </location>
</feature>
<accession>A0A448X8N3</accession>
<feature type="compositionally biased region" description="Gly residues" evidence="1">
    <location>
        <begin position="169"/>
        <end position="180"/>
    </location>
</feature>
<evidence type="ECO:0000313" key="3">
    <source>
        <dbReference type="Proteomes" id="UP000784294"/>
    </source>
</evidence>
<name>A0A448X8N3_9PLAT</name>
<proteinExistence type="predicted"/>
<gene>
    <name evidence="2" type="ORF">PXEA_LOCUS24389</name>
</gene>
<protein>
    <submittedName>
        <fullName evidence="2">Uncharacterized protein</fullName>
    </submittedName>
</protein>
<feature type="region of interest" description="Disordered" evidence="1">
    <location>
        <begin position="163"/>
        <end position="186"/>
    </location>
</feature>
<keyword evidence="3" id="KW-1185">Reference proteome</keyword>
<reference evidence="2" key="1">
    <citation type="submission" date="2018-11" db="EMBL/GenBank/DDBJ databases">
        <authorList>
            <consortium name="Pathogen Informatics"/>
        </authorList>
    </citation>
    <scope>NUCLEOTIDE SEQUENCE</scope>
</reference>
<comment type="caution">
    <text evidence="2">The sequence shown here is derived from an EMBL/GenBank/DDBJ whole genome shotgun (WGS) entry which is preliminary data.</text>
</comment>